<evidence type="ECO:0000256" key="6">
    <source>
        <dbReference type="ARBA" id="ARBA00022490"/>
    </source>
</evidence>
<dbReference type="GO" id="GO:0009236">
    <property type="term" value="P:cobalamin biosynthetic process"/>
    <property type="evidence" value="ECO:0007669"/>
    <property type="project" value="UniProtKB-UniRule"/>
</dbReference>
<keyword evidence="18" id="KW-1185">Reference proteome</keyword>
<evidence type="ECO:0000259" key="16">
    <source>
        <dbReference type="Pfam" id="PF01923"/>
    </source>
</evidence>
<dbReference type="PANTHER" id="PTHR12213">
    <property type="entry name" value="CORRINOID ADENOSYLTRANSFERASE"/>
    <property type="match status" value="1"/>
</dbReference>
<evidence type="ECO:0000256" key="1">
    <source>
        <dbReference type="ARBA" id="ARBA00004496"/>
    </source>
</evidence>
<dbReference type="GO" id="GO:0008817">
    <property type="term" value="F:corrinoid adenosyltransferase activity"/>
    <property type="evidence" value="ECO:0007669"/>
    <property type="project" value="UniProtKB-UniRule"/>
</dbReference>
<comment type="caution">
    <text evidence="17">The sequence shown here is derived from an EMBL/GenBank/DDBJ whole genome shotgun (WGS) entry which is preliminary data.</text>
</comment>
<evidence type="ECO:0000256" key="8">
    <source>
        <dbReference type="ARBA" id="ARBA00022741"/>
    </source>
</evidence>
<evidence type="ECO:0000256" key="10">
    <source>
        <dbReference type="ARBA" id="ARBA00031529"/>
    </source>
</evidence>
<evidence type="ECO:0000313" key="18">
    <source>
        <dbReference type="Proteomes" id="UP000027337"/>
    </source>
</evidence>
<dbReference type="NCBIfam" id="TIGR00636">
    <property type="entry name" value="PduO_Nterm"/>
    <property type="match status" value="1"/>
</dbReference>
<keyword evidence="8 15" id="KW-0547">Nucleotide-binding</keyword>
<evidence type="ECO:0000256" key="12">
    <source>
        <dbReference type="ARBA" id="ARBA00033354"/>
    </source>
</evidence>
<dbReference type="GeneID" id="72438939"/>
<dbReference type="Pfam" id="PF01923">
    <property type="entry name" value="Cob_adeno_trans"/>
    <property type="match status" value="1"/>
</dbReference>
<evidence type="ECO:0000313" key="17">
    <source>
        <dbReference type="EMBL" id="KAJ04618.1"/>
    </source>
</evidence>
<reference evidence="17 18" key="1">
    <citation type="journal article" date="2014" name="Genome Announc.">
        <title>Draft Genome Sequences of Two Isolates of the Roseobacter Group, Sulfitobacter sp. Strains 3SOLIMAR09 and 1FIGIMAR09, from Harbors of Mallorca Island (Mediterranean Sea).</title>
        <authorList>
            <person name="Mas-Llado M."/>
            <person name="Pina-Villalonga J.M."/>
            <person name="Brunet-Galmes I."/>
            <person name="Nogales B."/>
            <person name="Bosch R."/>
        </authorList>
    </citation>
    <scope>NUCLEOTIDE SEQUENCE [LARGE SCALE GENOMIC DNA]</scope>
    <source>
        <strain evidence="17 18">1FIGIMAR09</strain>
    </source>
</reference>
<keyword evidence="15" id="KW-0169">Cobalamin biosynthesis</keyword>
<sequence length="190" mass="20794">MVVLNKIYTRTGDSGATALGNGARVAKHSARVEAYGTSDELNCFVGVARLEATGETDDALSRIQNDLFDLGADLCRPDMEADKDAEYPPLRMTAEQVDRLEAEIDIMNAELDPLRSFILPGGTTLAAQLHVCRTVARRAERLAVLLSEQETINPVAVKYLNRLSDWFFVAARMANNGGKDDVLWVPGANR</sequence>
<keyword evidence="9 15" id="KW-0067">ATP-binding</keyword>
<protein>
    <recommendedName>
        <fullName evidence="5 15">Corrinoid adenosyltransferase</fullName>
        <ecNumber evidence="4 15">2.5.1.17</ecNumber>
    </recommendedName>
    <alternativeName>
        <fullName evidence="10 15">Cob(II)alamin adenosyltransferase</fullName>
    </alternativeName>
    <alternativeName>
        <fullName evidence="12 15">Cob(II)yrinic acid a,c-diamide adenosyltransferase</fullName>
    </alternativeName>
    <alternativeName>
        <fullName evidence="11 15">Cobinamide/cobalamin adenosyltransferase</fullName>
    </alternativeName>
</protein>
<feature type="domain" description="Cobalamin adenosyltransferase-like" evidence="16">
    <location>
        <begin position="7"/>
        <end position="174"/>
    </location>
</feature>
<dbReference type="Proteomes" id="UP000027337">
    <property type="component" value="Unassembled WGS sequence"/>
</dbReference>
<accession>A0A061SWY4</accession>
<proteinExistence type="inferred from homology"/>
<comment type="catalytic activity">
    <reaction evidence="14 15">
        <text>2 cob(II)alamin + reduced [electron-transfer flavoprotein] + 2 ATP = 2 adenosylcob(III)alamin + 2 triphosphate + oxidized [electron-transfer flavoprotein] + 3 H(+)</text>
        <dbReference type="Rhea" id="RHEA:28671"/>
        <dbReference type="Rhea" id="RHEA-COMP:10685"/>
        <dbReference type="Rhea" id="RHEA-COMP:10686"/>
        <dbReference type="ChEBI" id="CHEBI:15378"/>
        <dbReference type="ChEBI" id="CHEBI:16304"/>
        <dbReference type="ChEBI" id="CHEBI:18036"/>
        <dbReference type="ChEBI" id="CHEBI:18408"/>
        <dbReference type="ChEBI" id="CHEBI:30616"/>
        <dbReference type="ChEBI" id="CHEBI:57692"/>
        <dbReference type="ChEBI" id="CHEBI:58307"/>
        <dbReference type="EC" id="2.5.1.17"/>
    </reaction>
</comment>
<dbReference type="UniPathway" id="UPA00148">
    <property type="reaction ID" value="UER00233"/>
</dbReference>
<dbReference type="RefSeq" id="WP_037905415.1">
    <property type="nucleotide sequence ID" value="NZ_CP068998.1"/>
</dbReference>
<dbReference type="EC" id="2.5.1.17" evidence="4 15"/>
<dbReference type="GO" id="GO:0005524">
    <property type="term" value="F:ATP binding"/>
    <property type="evidence" value="ECO:0007669"/>
    <property type="project" value="UniProtKB-UniRule"/>
</dbReference>
<evidence type="ECO:0000256" key="4">
    <source>
        <dbReference type="ARBA" id="ARBA00012454"/>
    </source>
</evidence>
<evidence type="ECO:0000256" key="15">
    <source>
        <dbReference type="RuleBase" id="RU366026"/>
    </source>
</evidence>
<keyword evidence="7 15" id="KW-0808">Transferase</keyword>
<evidence type="ECO:0000256" key="14">
    <source>
        <dbReference type="ARBA" id="ARBA00048692"/>
    </source>
</evidence>
<evidence type="ECO:0000256" key="5">
    <source>
        <dbReference type="ARBA" id="ARBA00020963"/>
    </source>
</evidence>
<dbReference type="InterPro" id="IPR029499">
    <property type="entry name" value="PduO-typ"/>
</dbReference>
<dbReference type="InterPro" id="IPR036451">
    <property type="entry name" value="CblAdoTrfase-like_sf"/>
</dbReference>
<dbReference type="AlphaFoldDB" id="A0A061SWY4"/>
<dbReference type="PANTHER" id="PTHR12213:SF0">
    <property type="entry name" value="CORRINOID ADENOSYLTRANSFERASE MMAB"/>
    <property type="match status" value="1"/>
</dbReference>
<dbReference type="Gene3D" id="1.20.1200.10">
    <property type="entry name" value="Cobalamin adenosyltransferase-like"/>
    <property type="match status" value="1"/>
</dbReference>
<dbReference type="SUPFAM" id="SSF89028">
    <property type="entry name" value="Cobalamin adenosyltransferase-like"/>
    <property type="match status" value="1"/>
</dbReference>
<evidence type="ECO:0000256" key="3">
    <source>
        <dbReference type="ARBA" id="ARBA00007487"/>
    </source>
</evidence>
<name>A0A061SWY4_9RHOB</name>
<comment type="subcellular location">
    <subcellularLocation>
        <location evidence="1">Cytoplasm</location>
    </subcellularLocation>
</comment>
<evidence type="ECO:0000256" key="7">
    <source>
        <dbReference type="ARBA" id="ARBA00022679"/>
    </source>
</evidence>
<dbReference type="FunFam" id="1.20.1200.10:FF:000003">
    <property type="entry name" value="ATP:cob(I)alamin adenosyltransferase"/>
    <property type="match status" value="1"/>
</dbReference>
<comment type="catalytic activity">
    <reaction evidence="13 15">
        <text>2 cob(II)yrinate a,c diamide + reduced [electron-transfer flavoprotein] + 2 ATP = 2 adenosylcob(III)yrinate a,c-diamide + 2 triphosphate + oxidized [electron-transfer flavoprotein] + 3 H(+)</text>
        <dbReference type="Rhea" id="RHEA:11528"/>
        <dbReference type="Rhea" id="RHEA-COMP:10685"/>
        <dbReference type="Rhea" id="RHEA-COMP:10686"/>
        <dbReference type="ChEBI" id="CHEBI:15378"/>
        <dbReference type="ChEBI" id="CHEBI:18036"/>
        <dbReference type="ChEBI" id="CHEBI:30616"/>
        <dbReference type="ChEBI" id="CHEBI:57692"/>
        <dbReference type="ChEBI" id="CHEBI:58307"/>
        <dbReference type="ChEBI" id="CHEBI:58503"/>
        <dbReference type="ChEBI" id="CHEBI:58537"/>
        <dbReference type="EC" id="2.5.1.17"/>
    </reaction>
</comment>
<comment type="similarity">
    <text evidence="3 15">Belongs to the Cob(I)alamin adenosyltransferase family.</text>
</comment>
<evidence type="ECO:0000256" key="11">
    <source>
        <dbReference type="ARBA" id="ARBA00033334"/>
    </source>
</evidence>
<dbReference type="STRING" id="83219.PM02_04060"/>
<dbReference type="InterPro" id="IPR016030">
    <property type="entry name" value="CblAdoTrfase-like"/>
</dbReference>
<dbReference type="EMBL" id="JEMU01000002">
    <property type="protein sequence ID" value="KAJ04618.1"/>
    <property type="molecule type" value="Genomic_DNA"/>
</dbReference>
<organism evidence="17 18">
    <name type="scientific">Sulfitobacter mediterraneus</name>
    <dbReference type="NCBI Taxonomy" id="83219"/>
    <lineage>
        <taxon>Bacteria</taxon>
        <taxon>Pseudomonadati</taxon>
        <taxon>Pseudomonadota</taxon>
        <taxon>Alphaproteobacteria</taxon>
        <taxon>Rhodobacterales</taxon>
        <taxon>Roseobacteraceae</taxon>
        <taxon>Sulfitobacter</taxon>
    </lineage>
</organism>
<keyword evidence="6" id="KW-0963">Cytoplasm</keyword>
<dbReference type="eggNOG" id="COG2096">
    <property type="taxonomic scope" value="Bacteria"/>
</dbReference>
<evidence type="ECO:0000256" key="2">
    <source>
        <dbReference type="ARBA" id="ARBA00005121"/>
    </source>
</evidence>
<dbReference type="GO" id="GO:0005737">
    <property type="term" value="C:cytoplasm"/>
    <property type="evidence" value="ECO:0007669"/>
    <property type="project" value="UniProtKB-SubCell"/>
</dbReference>
<evidence type="ECO:0000256" key="9">
    <source>
        <dbReference type="ARBA" id="ARBA00022840"/>
    </source>
</evidence>
<comment type="pathway">
    <text evidence="2 15">Cofactor biosynthesis; adenosylcobalamin biosynthesis; adenosylcobalamin from cob(II)yrinate a,c-diamide: step 2/7.</text>
</comment>
<evidence type="ECO:0000256" key="13">
    <source>
        <dbReference type="ARBA" id="ARBA00048555"/>
    </source>
</evidence>
<gene>
    <name evidence="17" type="ORF">PM02_04060</name>
</gene>